<evidence type="ECO:0000313" key="1">
    <source>
        <dbReference type="EnsemblMetazoa" id="CLYHEMP018915.1"/>
    </source>
</evidence>
<keyword evidence="2" id="KW-1185">Reference proteome</keyword>
<dbReference type="Proteomes" id="UP000594262">
    <property type="component" value="Unplaced"/>
</dbReference>
<accession>A0A7M6DNX3</accession>
<evidence type="ECO:0000313" key="2">
    <source>
        <dbReference type="Proteomes" id="UP000594262"/>
    </source>
</evidence>
<protein>
    <submittedName>
        <fullName evidence="1">Uncharacterized protein</fullName>
    </submittedName>
</protein>
<dbReference type="AlphaFoldDB" id="A0A7M6DNX3"/>
<proteinExistence type="predicted"/>
<dbReference type="EnsemblMetazoa" id="CLYHEMT018915.1">
    <property type="protein sequence ID" value="CLYHEMP018915.1"/>
    <property type="gene ID" value="CLYHEMG018915"/>
</dbReference>
<organism evidence="1 2">
    <name type="scientific">Clytia hemisphaerica</name>
    <dbReference type="NCBI Taxonomy" id="252671"/>
    <lineage>
        <taxon>Eukaryota</taxon>
        <taxon>Metazoa</taxon>
        <taxon>Cnidaria</taxon>
        <taxon>Hydrozoa</taxon>
        <taxon>Hydroidolina</taxon>
        <taxon>Leptothecata</taxon>
        <taxon>Obeliida</taxon>
        <taxon>Clytiidae</taxon>
        <taxon>Clytia</taxon>
    </lineage>
</organism>
<name>A0A7M6DNX3_9CNID</name>
<reference evidence="1" key="1">
    <citation type="submission" date="2021-01" db="UniProtKB">
        <authorList>
            <consortium name="EnsemblMetazoa"/>
        </authorList>
    </citation>
    <scope>IDENTIFICATION</scope>
</reference>
<sequence length="294" mass="34718">CFTGHKPKNLILERDQSTNQEFGIYKLWSVIDKSNKNQCLITCYLGEDVAEYKNFMAYEEHKDDIKLGNFINMVQLFDKEYLDDLHSSKENSMRSMFLALHPSEMMIPVGTGYCQTSPVNYKYNVKFVDKQSVQERQRSQTDHYAAGETNPESDFRAVRIDGCYKWNDGPEQGVISYMEAKLGETEMYNESRLLKTLDHALQFVLPSIHGQQHDEYLLVLFFKSAFVLTNILTNINRDKLSRKRKFVLAPNRVYQFYKGDEEIELDKKMDVMTQFYYDYISEIKRIREERQKKL</sequence>